<accession>Q2LUM4</accession>
<name>Q2LUM4_SYNAS</name>
<dbReference type="EMBL" id="CP000252">
    <property type="protein sequence ID" value="ABC77784.1"/>
    <property type="molecule type" value="Genomic_DNA"/>
</dbReference>
<dbReference type="PANTHER" id="PTHR37423:SF2">
    <property type="entry name" value="MEMBRANE-BOUND LYTIC MUREIN TRANSGLYCOSYLASE C"/>
    <property type="match status" value="1"/>
</dbReference>
<dbReference type="CAZy" id="GH23">
    <property type="family name" value="Glycoside Hydrolase Family 23"/>
</dbReference>
<dbReference type="AlphaFoldDB" id="Q2LUM4"/>
<protein>
    <submittedName>
        <fullName evidence="4">Soluble lytic murein transglycosylase</fullName>
        <ecNumber evidence="4">3.2.1.-</ecNumber>
    </submittedName>
</protein>
<feature type="signal peptide" evidence="2">
    <location>
        <begin position="1"/>
        <end position="28"/>
    </location>
</feature>
<proteinExistence type="inferred from homology"/>
<organism evidence="4 5">
    <name type="scientific">Syntrophus aciditrophicus (strain SB)</name>
    <dbReference type="NCBI Taxonomy" id="56780"/>
    <lineage>
        <taxon>Bacteria</taxon>
        <taxon>Pseudomonadati</taxon>
        <taxon>Thermodesulfobacteriota</taxon>
        <taxon>Syntrophia</taxon>
        <taxon>Syntrophales</taxon>
        <taxon>Syntrophaceae</taxon>
        <taxon>Syntrophus</taxon>
    </lineage>
</organism>
<dbReference type="eggNOG" id="COG0741">
    <property type="taxonomic scope" value="Bacteria"/>
</dbReference>
<dbReference type="InParanoid" id="Q2LUM4"/>
<dbReference type="InterPro" id="IPR008258">
    <property type="entry name" value="Transglycosylase_SLT_dom_1"/>
</dbReference>
<keyword evidence="2" id="KW-0732">Signal</keyword>
<dbReference type="KEGG" id="sat:SYN_01413"/>
<evidence type="ECO:0000313" key="4">
    <source>
        <dbReference type="EMBL" id="ABC77784.1"/>
    </source>
</evidence>
<comment type="similarity">
    <text evidence="1">Belongs to the transglycosylase Slt family.</text>
</comment>
<reference evidence="4 5" key="1">
    <citation type="journal article" date="2007" name="Proc. Natl. Acad. Sci. U.S.A.">
        <title>The genome of Syntrophus aciditrophicus: life at the thermodynamic limit of microbial growth.</title>
        <authorList>
            <person name="McInerney M.J."/>
            <person name="Rohlin L."/>
            <person name="Mouttaki H."/>
            <person name="Kim U."/>
            <person name="Krupp R.S."/>
            <person name="Rios-Hernandez L."/>
            <person name="Sieber J."/>
            <person name="Struchtemeyer C.G."/>
            <person name="Bhattacharyya A."/>
            <person name="Campbell J.W."/>
            <person name="Gunsalus R.P."/>
        </authorList>
    </citation>
    <scope>NUCLEOTIDE SEQUENCE [LARGE SCALE GENOMIC DNA]</scope>
    <source>
        <strain evidence="4 5">SB</strain>
    </source>
</reference>
<evidence type="ECO:0000256" key="2">
    <source>
        <dbReference type="SAM" id="SignalP"/>
    </source>
</evidence>
<dbReference type="EC" id="3.2.1.-" evidence="4"/>
<dbReference type="HOGENOM" id="CLU_1348357_0_0_7"/>
<gene>
    <name evidence="4" type="ORF">SYN_01413</name>
</gene>
<dbReference type="Proteomes" id="UP000001933">
    <property type="component" value="Chromosome"/>
</dbReference>
<keyword evidence="5" id="KW-1185">Reference proteome</keyword>
<evidence type="ECO:0000259" key="3">
    <source>
        <dbReference type="Pfam" id="PF01464"/>
    </source>
</evidence>
<dbReference type="Gene3D" id="1.10.530.10">
    <property type="match status" value="1"/>
</dbReference>
<dbReference type="SUPFAM" id="SSF53955">
    <property type="entry name" value="Lysozyme-like"/>
    <property type="match status" value="1"/>
</dbReference>
<keyword evidence="4" id="KW-0326">Glycosidase</keyword>
<dbReference type="Pfam" id="PF01464">
    <property type="entry name" value="SLT"/>
    <property type="match status" value="1"/>
</dbReference>
<evidence type="ECO:0000256" key="1">
    <source>
        <dbReference type="ARBA" id="ARBA00007734"/>
    </source>
</evidence>
<sequence length="203" mass="22939">MKKYRNKFFSVLSCLAVISLITSGFPCAEANSKEGKSDQSAVHQITQYLKNKRVELDHEALHDLANTVQRAAMDNNVDYRLVLALIEVESSYRHDAISPDGSRGLMQLKPATAQAIARETDMSYNGSSDLFDPRTNIRIGVYFLSKLIDEFKSIRKALYAYNVGPTRAKKKIGRLSNNREPYSNFTRRVMQAFQHNISALPAF</sequence>
<dbReference type="PANTHER" id="PTHR37423">
    <property type="entry name" value="SOLUBLE LYTIC MUREIN TRANSGLYCOSYLASE-RELATED"/>
    <property type="match status" value="1"/>
</dbReference>
<dbReference type="InterPro" id="IPR023346">
    <property type="entry name" value="Lysozyme-like_dom_sf"/>
</dbReference>
<feature type="domain" description="Transglycosylase SLT" evidence="3">
    <location>
        <begin position="68"/>
        <end position="174"/>
    </location>
</feature>
<dbReference type="CDD" id="cd16896">
    <property type="entry name" value="LT_Slt70-like"/>
    <property type="match status" value="1"/>
</dbReference>
<feature type="chain" id="PRO_5004212305" evidence="2">
    <location>
        <begin position="29"/>
        <end position="203"/>
    </location>
</feature>
<keyword evidence="4" id="KW-0378">Hydrolase</keyword>
<evidence type="ECO:0000313" key="5">
    <source>
        <dbReference type="Proteomes" id="UP000001933"/>
    </source>
</evidence>
<dbReference type="GO" id="GO:0016798">
    <property type="term" value="F:hydrolase activity, acting on glycosyl bonds"/>
    <property type="evidence" value="ECO:0007669"/>
    <property type="project" value="UniProtKB-KW"/>
</dbReference>
<dbReference type="STRING" id="56780.SYN_01413"/>